<sequence length="377" mass="42864">MLLRYSDPVKLKTKKIVFEEVFAASDSCTLEQLKELSSNRRLMEDSINESSSITDSIAREMSGGLTTHSQRVIHKLDQYLPLLENLIFHVDKVSSNFQIVQWTSDLRIRWASALSSSSFLKVLKYFQIDNLRFELGMTIFLYGAILRQRALELLPIDLVQSTTLFREAAGVYHHLAHEVLPSLQPSLTVERPPELFASVSSVMRLICLAEAQAVTIRKAEEKGTTVGLLAKLHHGVAELLDEATVVSYTATRECKTICSRFMEFVSCCRALHELRSQKYLAESLKTAGQLGVSIGVLRLALVDVRRKIPGKESWKSVFNNEMDDVAELLRKFEHENTFIWNEKVPSGNELPMLVGNKIVSIIPYHPKRWERELVFKI</sequence>
<feature type="domain" description="BRO1" evidence="2">
    <location>
        <begin position="1"/>
        <end position="364"/>
    </location>
</feature>
<dbReference type="InterPro" id="IPR004328">
    <property type="entry name" value="BRO1_dom"/>
</dbReference>
<dbReference type="AlphaFoldDB" id="A0A8K0DJX2"/>
<evidence type="ECO:0000313" key="4">
    <source>
        <dbReference type="Proteomes" id="UP000796880"/>
    </source>
</evidence>
<dbReference type="OrthoDB" id="10266451at2759"/>
<protein>
    <recommendedName>
        <fullName evidence="2">BRO1 domain-containing protein</fullName>
    </recommendedName>
</protein>
<gene>
    <name evidence="3" type="ORF">FNV43_RR26547</name>
</gene>
<dbReference type="PANTHER" id="PTHR23032:SF20">
    <property type="entry name" value="ENDOSOMAL TARGETING BRO1-LIKE DOMAIN-CONTAINING PROTEIN"/>
    <property type="match status" value="1"/>
</dbReference>
<dbReference type="InterPro" id="IPR038499">
    <property type="entry name" value="BRO1_sf"/>
</dbReference>
<evidence type="ECO:0000256" key="1">
    <source>
        <dbReference type="ARBA" id="ARBA00008901"/>
    </source>
</evidence>
<dbReference type="Proteomes" id="UP000796880">
    <property type="component" value="Unassembled WGS sequence"/>
</dbReference>
<dbReference type="CDD" id="cd09247">
    <property type="entry name" value="BRO1_Alix_like_2"/>
    <property type="match status" value="1"/>
</dbReference>
<proteinExistence type="inferred from homology"/>
<dbReference type="InterPro" id="IPR038898">
    <property type="entry name" value="BROX"/>
</dbReference>
<dbReference type="PANTHER" id="PTHR23032">
    <property type="entry name" value="BRO1 DOMAIN-CONTAINING PROTEIN BROX"/>
    <property type="match status" value="1"/>
</dbReference>
<comment type="caution">
    <text evidence="3">The sequence shown here is derived from an EMBL/GenBank/DDBJ whole genome shotgun (WGS) entry which is preliminary data.</text>
</comment>
<reference evidence="3" key="1">
    <citation type="submission" date="2020-03" db="EMBL/GenBank/DDBJ databases">
        <title>A high-quality chromosome-level genome assembly of a woody plant with both climbing and erect habits, Rhamnella rubrinervis.</title>
        <authorList>
            <person name="Lu Z."/>
            <person name="Yang Y."/>
            <person name="Zhu X."/>
            <person name="Sun Y."/>
        </authorList>
    </citation>
    <scope>NUCLEOTIDE SEQUENCE</scope>
    <source>
        <strain evidence="3">BYM</strain>
        <tissue evidence="3">Leaf</tissue>
    </source>
</reference>
<dbReference type="EMBL" id="VOIH02000012">
    <property type="protein sequence ID" value="KAF3431811.1"/>
    <property type="molecule type" value="Genomic_DNA"/>
</dbReference>
<name>A0A8K0DJX2_9ROSA</name>
<accession>A0A8K0DJX2</accession>
<organism evidence="3 4">
    <name type="scientific">Rhamnella rubrinervis</name>
    <dbReference type="NCBI Taxonomy" id="2594499"/>
    <lineage>
        <taxon>Eukaryota</taxon>
        <taxon>Viridiplantae</taxon>
        <taxon>Streptophyta</taxon>
        <taxon>Embryophyta</taxon>
        <taxon>Tracheophyta</taxon>
        <taxon>Spermatophyta</taxon>
        <taxon>Magnoliopsida</taxon>
        <taxon>eudicotyledons</taxon>
        <taxon>Gunneridae</taxon>
        <taxon>Pentapetalae</taxon>
        <taxon>rosids</taxon>
        <taxon>fabids</taxon>
        <taxon>Rosales</taxon>
        <taxon>Rhamnaceae</taxon>
        <taxon>rhamnoid group</taxon>
        <taxon>Rhamneae</taxon>
        <taxon>Rhamnella</taxon>
    </lineage>
</organism>
<evidence type="ECO:0000313" key="3">
    <source>
        <dbReference type="EMBL" id="KAF3431811.1"/>
    </source>
</evidence>
<comment type="similarity">
    <text evidence="1">Belongs to the BROX family.</text>
</comment>
<keyword evidence="4" id="KW-1185">Reference proteome</keyword>
<dbReference type="Gene3D" id="1.25.40.280">
    <property type="entry name" value="alix/aip1 like domains"/>
    <property type="match status" value="1"/>
</dbReference>
<dbReference type="SMART" id="SM01041">
    <property type="entry name" value="BRO1"/>
    <property type="match status" value="1"/>
</dbReference>
<dbReference type="Pfam" id="PF03097">
    <property type="entry name" value="BRO1"/>
    <property type="match status" value="1"/>
</dbReference>
<dbReference type="PROSITE" id="PS51180">
    <property type="entry name" value="BRO1"/>
    <property type="match status" value="1"/>
</dbReference>
<evidence type="ECO:0000259" key="2">
    <source>
        <dbReference type="PROSITE" id="PS51180"/>
    </source>
</evidence>